<dbReference type="InterPro" id="IPR008927">
    <property type="entry name" value="6-PGluconate_DH-like_C_sf"/>
</dbReference>
<protein>
    <recommendedName>
        <fullName evidence="4">3-hydroxyacyl-CoA dehydrogenase C-terminal domain-containing protein</fullName>
    </recommendedName>
</protein>
<dbReference type="GeneID" id="13450750"/>
<dbReference type="Gene3D" id="1.10.1040.50">
    <property type="match status" value="1"/>
</dbReference>
<organism evidence="2 3">
    <name type="scientific">Leishmania mexicana (strain MHOM/GT/2001/U1103)</name>
    <dbReference type="NCBI Taxonomy" id="929439"/>
    <lineage>
        <taxon>Eukaryota</taxon>
        <taxon>Discoba</taxon>
        <taxon>Euglenozoa</taxon>
        <taxon>Kinetoplastea</taxon>
        <taxon>Metakinetoplastina</taxon>
        <taxon>Trypanosomatida</taxon>
        <taxon>Trypanosomatidae</taxon>
        <taxon>Leishmaniinae</taxon>
        <taxon>Leishmania</taxon>
    </lineage>
</organism>
<evidence type="ECO:0000313" key="3">
    <source>
        <dbReference type="Proteomes" id="UP000007259"/>
    </source>
</evidence>
<feature type="region of interest" description="Disordered" evidence="1">
    <location>
        <begin position="17"/>
        <end position="692"/>
    </location>
</feature>
<dbReference type="RefSeq" id="XP_003879034.1">
    <property type="nucleotide sequence ID" value="XM_003878985.1"/>
</dbReference>
<dbReference type="SUPFAM" id="SSF48179">
    <property type="entry name" value="6-phosphogluconate dehydrogenase C-terminal domain-like"/>
    <property type="match status" value="1"/>
</dbReference>
<dbReference type="Proteomes" id="UP000007259">
    <property type="component" value="Chromosome 34"/>
</dbReference>
<feature type="compositionally biased region" description="Low complexity" evidence="1">
    <location>
        <begin position="126"/>
        <end position="592"/>
    </location>
</feature>
<feature type="compositionally biased region" description="Basic and acidic residues" evidence="1">
    <location>
        <begin position="809"/>
        <end position="819"/>
    </location>
</feature>
<dbReference type="PhylomeDB" id="E9B5R7"/>
<evidence type="ECO:0000313" key="2">
    <source>
        <dbReference type="EMBL" id="CBZ30587.1"/>
    </source>
</evidence>
<name>E9B5R7_LEIMU</name>
<reference evidence="2 3" key="1">
    <citation type="journal article" date="2011" name="Genome Res.">
        <title>Chromosome and gene copy number variation allow major structural change between species and strains of Leishmania.</title>
        <authorList>
            <person name="Rogers M.B."/>
            <person name="Hilley J.D."/>
            <person name="Dickens N.J."/>
            <person name="Wilkes J."/>
            <person name="Bates P.A."/>
            <person name="Depledge D.P."/>
            <person name="Harris D."/>
            <person name="Her Y."/>
            <person name="Herzyk P."/>
            <person name="Imamura H."/>
            <person name="Otto T.D."/>
            <person name="Sanders M."/>
            <person name="Seeger K."/>
            <person name="Dujardin J.C."/>
            <person name="Berriman M."/>
            <person name="Smith D.F."/>
            <person name="Hertz-Fowler C."/>
            <person name="Mottram J.C."/>
        </authorList>
    </citation>
    <scope>NUCLEOTIDE SEQUENCE [LARGE SCALE GENOMIC DNA]</scope>
    <source>
        <strain evidence="2 3">MHOM/GT/2001/U1103</strain>
    </source>
</reference>
<feature type="compositionally biased region" description="Low complexity" evidence="1">
    <location>
        <begin position="837"/>
        <end position="852"/>
    </location>
</feature>
<feature type="compositionally biased region" description="Pro residues" evidence="1">
    <location>
        <begin position="105"/>
        <end position="118"/>
    </location>
</feature>
<keyword evidence="3" id="KW-1185">Reference proteome</keyword>
<dbReference type="KEGG" id="lmi:LMXM_34_0290"/>
<gene>
    <name evidence="2" type="ORF">LMXM_34_0290</name>
</gene>
<sequence>MRRLQQQLGRRFWTAGLLPNPRRRVTSPALGVDVSTTPPLPGRSSVPIASVAPPPTEVLRAAPAAPAAPKAAPAAPAAPKAAPATPAAPKATPAALKAAPAAPNTAPPPKLRPLPPLHPRLRPLHKAAPAAPNTAPAAPAAPKAAPAALKAAPAAPNTAPAAPAAPKAAPAALKAAPAAPNTAPAAPAAPKAAPAAPAAPQATPAALKAAPAAPNTAPAAPAAPKAAPAALKAAPAAPNTAPAAPAAPKAAPAAPAAPQATPAALKAAPAAPNTAPAAPAAPKAAPAALKAAPAAPNTAPAAPAAPKAAPATPAAPQATPAALKAAPAAPNTAPAAPAAPKAAPAALKAAPAAPNTAPAAPKAAPAAPAAPQATPAALKAAPAAPAAPQAAPAALKAAPAAPTAAPAAPAALKAAPAAPTATPAAPAALKAAPAAPAAPQAAPAALKAAPAAPTAAPAAPAAPQATPAAPAALKAAPAAPAAPQATPAAPAAPKAAPATPAALKAAPAAPKAAPAAPAAPQAAPAALKAAPAAPTAAPAAPAAPQATPAAPAAPKAAPATPAALKAAPAAPKAAPAAPAAPQATPAAPKAAPSAPTSPDVFGRVQSRKRSVAAGGYAAEQRLSWSAGSRPKTAVPHETGATPTAACRPSRKQLPRRTDAKGPAVPSPPPSPPPAPSLSAAPPSPSILPSTPAAHATIAPPYISEVGEVDGEAKEGMLFEALRPSLSTRVEAAVRQSRANHPLRASCKAHPPQAEKREPHVLCGETETHADPSELVEGAAAGDWAWAKREERLQPLPASISCSIDRHEIPAELGGDEGHNVAENAPAGSSANDFSRGEASAAPTDSAPPSSASAAELLETATVERLPGEVWCGAEAAGCEKGATPPPRPPIADNRDVCLLVSTSVTPQLYTITVQLREPPSSPMACVQAVSGALDAVEAHCDAAVAARAAGKVDSRVRAAPDITVTWCTLPHCPFFASTQSPAELPLSQLFSYVAAKEAVMKRFHHLVTRFGTRVRFAAAASSESVLDFGAEVFFACPERRLLSLRAAACDGGDVAAAPAESSSPPVATVSVGFPLSRVGIFPSTSTVVSLQRLCGSLHTVKWVPVLHTYDVSSLADVGLLSIPDAAGEASEKRKAKRWSLALEQLILEHVCQSSAQRRWAVEMLMWSRGFHDTATRHKAVGAMSADIADGWYAYAMGALSRNPSCTEACAACGDAEGATGVQALLTTPPCRGAAHAVQVHSRSLRCSLPPLPHHRFLTFAHVQRSLWMHKMQALAATEESAGAAVLLDCSDKAVMDTLDLVETHLAGTAAQRARLPYLNVVLIGDAATAQPILQRLPCAAVISSASAFCKMGHASVQQVRLYASPKWPTDLQQDTLLAALTYLKRRGAPHVVAAGAAPQRLLLALCQEAVLVARSLPDAIAVESAAKEQLGLCLGPFRLMDAYGTVAVASMASAERTRTAAANDVATRATLAPVHQLESCMRSMAREGLLGARGARGGFYDSAVAINEAVSAAPPLREAVLNAYVRHTTPTQVGNRLRAAVLNVACELLTHGEVQRVDDVDLLSMSALGWREETGGVLYQVDQLGADGLPRLVEQMTYLARTGIAPHLAPHPLLLRMVTEKVRFAGLKASGLL</sequence>
<feature type="compositionally biased region" description="Low complexity" evidence="1">
    <location>
        <begin position="61"/>
        <end position="104"/>
    </location>
</feature>
<dbReference type="EMBL" id="FR799587">
    <property type="protein sequence ID" value="CBZ30587.1"/>
    <property type="molecule type" value="Genomic_DNA"/>
</dbReference>
<dbReference type="OrthoDB" id="272972at2759"/>
<dbReference type="InterPro" id="IPR037727">
    <property type="entry name" value="MCAF1-like"/>
</dbReference>
<evidence type="ECO:0000256" key="1">
    <source>
        <dbReference type="SAM" id="MobiDB-lite"/>
    </source>
</evidence>
<dbReference type="OMA" id="IDRHEIP"/>
<proteinExistence type="predicted"/>
<dbReference type="VEuPathDB" id="TriTrypDB:LmxM.34.0290"/>
<evidence type="ECO:0008006" key="4">
    <source>
        <dbReference type="Google" id="ProtNLM"/>
    </source>
</evidence>
<feature type="region of interest" description="Disordered" evidence="1">
    <location>
        <begin position="809"/>
        <end position="852"/>
    </location>
</feature>
<dbReference type="PANTHER" id="PTHR35248:SF2">
    <property type="entry name" value="3-HYDROXYACYL-COA DEHYDROGENASE C-TERMINAL DOMAIN-CONTAINING PROTEIN"/>
    <property type="match status" value="1"/>
</dbReference>
<feature type="compositionally biased region" description="Pro residues" evidence="1">
    <location>
        <begin position="664"/>
        <end position="685"/>
    </location>
</feature>
<accession>E9B5R7</accession>
<dbReference type="PANTHER" id="PTHR35248">
    <property type="entry name" value="PUTATIVE-RELATED"/>
    <property type="match status" value="1"/>
</dbReference>